<dbReference type="GO" id="GO:0140662">
    <property type="term" value="F:ATP-dependent protein folding chaperone"/>
    <property type="evidence" value="ECO:0007669"/>
    <property type="project" value="InterPro"/>
</dbReference>
<evidence type="ECO:0000256" key="1">
    <source>
        <dbReference type="ARBA" id="ARBA00007381"/>
    </source>
</evidence>
<sequence length="414" mass="43688">MTRTDTLAIDFGTSNTAAAVMVAGKPHIIPLEVGAETMPTAIFLDFTKRQTLVGEAAVSALIDGRDGRFMRALKSVLGTPLMHEKRQFLNERLTLIEIVTRLIAGIKARAEAHCGQPFSRVLSGRPVHFKTRDPERDALALADLETCYRAAGFEAVDFLFEPAAAALAAVGDTPGLGLIVDIGGGTSDFSLFTREAGRTEVIASHGIRMGGTDFDRALSIAHVMPLFGKGTGLRAEFGPAVHEAPVALFHDLASWEKIPFLYTGQTLREVARMQKVAEAPEKFARLHSVLEDHLGHDVAFAVERAKIGANKNGQGRIDLGIVEKGLSETLTAEAMSDTLTAETAQIANAASQTLADAGVAPSDVARIVLVGGSSLLSSVSGAVHALMPEAKLEYSNAFTAVVDGLAIAAAHGST</sequence>
<dbReference type="Gene3D" id="3.30.420.40">
    <property type="match status" value="4"/>
</dbReference>
<comment type="similarity">
    <text evidence="1">Belongs to the heat shock protein 70 family.</text>
</comment>
<dbReference type="InterPro" id="IPR043129">
    <property type="entry name" value="ATPase_NBD"/>
</dbReference>
<proteinExistence type="inferred from homology"/>
<evidence type="ECO:0000256" key="3">
    <source>
        <dbReference type="ARBA" id="ARBA00022840"/>
    </source>
</evidence>
<keyword evidence="3" id="KW-0067">ATP-binding</keyword>
<dbReference type="OrthoDB" id="9807934at2"/>
<evidence type="ECO:0000313" key="5">
    <source>
        <dbReference type="Proteomes" id="UP000201613"/>
    </source>
</evidence>
<evidence type="ECO:0000256" key="2">
    <source>
        <dbReference type="ARBA" id="ARBA00022741"/>
    </source>
</evidence>
<evidence type="ECO:0000313" key="4">
    <source>
        <dbReference type="EMBL" id="SMY07039.1"/>
    </source>
</evidence>
<dbReference type="Pfam" id="PF00012">
    <property type="entry name" value="HSP70"/>
    <property type="match status" value="3"/>
</dbReference>
<name>A0A238LBI1_9RHOB</name>
<dbReference type="AlphaFoldDB" id="A0A238LBI1"/>
<gene>
    <name evidence="4" type="primary">dnaK_1</name>
    <name evidence="4" type="ORF">LOM8899_01171</name>
</gene>
<dbReference type="InterPro" id="IPR018181">
    <property type="entry name" value="Heat_shock_70_CS"/>
</dbReference>
<dbReference type="Proteomes" id="UP000201613">
    <property type="component" value="Unassembled WGS sequence"/>
</dbReference>
<accession>A0A238LBI1</accession>
<dbReference type="PANTHER" id="PTHR19375">
    <property type="entry name" value="HEAT SHOCK PROTEIN 70KDA"/>
    <property type="match status" value="1"/>
</dbReference>
<dbReference type="EMBL" id="FXZK01000001">
    <property type="protein sequence ID" value="SMY07039.1"/>
    <property type="molecule type" value="Genomic_DNA"/>
</dbReference>
<dbReference type="GO" id="GO:0005524">
    <property type="term" value="F:ATP binding"/>
    <property type="evidence" value="ECO:0007669"/>
    <property type="project" value="UniProtKB-KW"/>
</dbReference>
<keyword evidence="5" id="KW-1185">Reference proteome</keyword>
<dbReference type="Gene3D" id="3.90.640.10">
    <property type="entry name" value="Actin, Chain A, domain 4"/>
    <property type="match status" value="1"/>
</dbReference>
<protein>
    <submittedName>
        <fullName evidence="4">Chaperone protein DnaK</fullName>
    </submittedName>
</protein>
<keyword evidence="2" id="KW-0547">Nucleotide-binding</keyword>
<dbReference type="InterPro" id="IPR013126">
    <property type="entry name" value="Hsp_70_fam"/>
</dbReference>
<dbReference type="PROSITE" id="PS00329">
    <property type="entry name" value="HSP70_2"/>
    <property type="match status" value="1"/>
</dbReference>
<reference evidence="4 5" key="1">
    <citation type="submission" date="2017-05" db="EMBL/GenBank/DDBJ databases">
        <authorList>
            <person name="Song R."/>
            <person name="Chenine A.L."/>
            <person name="Ruprecht R.M."/>
        </authorList>
    </citation>
    <scope>NUCLEOTIDE SEQUENCE [LARGE SCALE GENOMIC DNA]</scope>
    <source>
        <strain evidence="4 5">CECT 8899</strain>
    </source>
</reference>
<organism evidence="4 5">
    <name type="scientific">Flavimaricola marinus</name>
    <dbReference type="NCBI Taxonomy" id="1819565"/>
    <lineage>
        <taxon>Bacteria</taxon>
        <taxon>Pseudomonadati</taxon>
        <taxon>Pseudomonadota</taxon>
        <taxon>Alphaproteobacteria</taxon>
        <taxon>Rhodobacterales</taxon>
        <taxon>Paracoccaceae</taxon>
        <taxon>Flavimaricola</taxon>
    </lineage>
</organism>
<dbReference type="RefSeq" id="WP_093991136.1">
    <property type="nucleotide sequence ID" value="NZ_FXZK01000001.1"/>
</dbReference>
<dbReference type="SUPFAM" id="SSF53067">
    <property type="entry name" value="Actin-like ATPase domain"/>
    <property type="match status" value="2"/>
</dbReference>